<comment type="subcellular location">
    <subcellularLocation>
        <location evidence="1">Mitochondrion</location>
    </subcellularLocation>
</comment>
<dbReference type="PANTHER" id="PTHR23354:SF62">
    <property type="entry name" value="MUSTARD, ISOFORM V"/>
    <property type="match status" value="1"/>
</dbReference>
<evidence type="ECO:0000313" key="7">
    <source>
        <dbReference type="EMBL" id="KAG5487311.1"/>
    </source>
</evidence>
<feature type="region of interest" description="Disordered" evidence="5">
    <location>
        <begin position="1"/>
        <end position="26"/>
    </location>
</feature>
<reference evidence="8" key="1">
    <citation type="journal article" date="2021" name="Microbiol. Resour. Announc.">
        <title>LGAAP: Leishmaniinae Genome Assembly and Annotation Pipeline.</title>
        <authorList>
            <person name="Almutairi H."/>
            <person name="Urbaniak M.D."/>
            <person name="Bates M.D."/>
            <person name="Jariyapan N."/>
            <person name="Kwakye-Nuako G."/>
            <person name="Thomaz-Soccol V."/>
            <person name="Al-Salem W.S."/>
            <person name="Dillon R.J."/>
            <person name="Bates P.A."/>
            <person name="Gatherer D."/>
        </authorList>
    </citation>
    <scope>NUCLEOTIDE SEQUENCE [LARGE SCALE GENOMIC DNA]</scope>
</reference>
<evidence type="ECO:0000256" key="4">
    <source>
        <dbReference type="ARBA" id="ARBA00040604"/>
    </source>
</evidence>
<dbReference type="Pfam" id="PF07534">
    <property type="entry name" value="TLD"/>
    <property type="match status" value="1"/>
</dbReference>
<dbReference type="EMBL" id="JAFHLR010000006">
    <property type="protein sequence ID" value="KAG5487311.1"/>
    <property type="molecule type" value="Genomic_DNA"/>
</dbReference>
<sequence length="663" mass="70505">MSLFSLSTPPRRPPAPKRPHEGVASTGVSLPIAPPCVARRVMPLFPPPGCHMYDAYRNCFQYRPDAQQKIREAAQQERRHQQQVASLFPEDAAAMTVEANAAASRKAAETEDGASCRCALDAAQLFATPADVPNPPLPLSRCELHEVLLALSPSWQSYPWRRCFDTATDGFSLSSLYRCMEVVEAKQSQVKTVAFGLFFVQCREDAALSVAQDASTSESVASSPVRTSCGTSPATGGSSHSFRAAQRFSSLRYGAAHGTPLHCVLGCFTPEVPCLGRHPANIYFGSTGTFVFRLNQLSCTASRGAWMTTDLEKKERQLQAEQQRQQRHSSAADSLGAHSLKRSAAEPHTCAHATATAAVAASPAYGYARLAVMDDGEAGVPVPMPSRMTIEHLPCPERTVDPSVMTSSPPSPPPTNLSPLGTALVSLSNAAAASGISNAADAAMPSPPRRRHRSLRALPTARAVPQAPLLEKYMWCGHASNKRFIVCNPHFFAIGGGKNGAALYVDEALQYGTSSLWCETFNAPCLCGPRMSSTEASPTSSPAPSPLCGEEGLRDGPVTTPVAARGGSARQSSGLPHVEFVINRVVWFSITEDKRDLRTMSPLAASLSSAEAHLCGCGRCSSATPSSSAPLDSMAPAAALTPSLPRASTFVHRCDFLPFAAPM</sequence>
<dbReference type="Proteomes" id="UP000674143">
    <property type="component" value="Unassembled WGS sequence"/>
</dbReference>
<accession>A0A836KUC4</accession>
<organism evidence="7 8">
    <name type="scientific">Leishmania orientalis</name>
    <dbReference type="NCBI Taxonomy" id="2249476"/>
    <lineage>
        <taxon>Eukaryota</taxon>
        <taxon>Discoba</taxon>
        <taxon>Euglenozoa</taxon>
        <taxon>Kinetoplastea</taxon>
        <taxon>Metakinetoplastina</taxon>
        <taxon>Trypanosomatida</taxon>
        <taxon>Trypanosomatidae</taxon>
        <taxon>Leishmaniinae</taxon>
        <taxon>Leishmania</taxon>
    </lineage>
</organism>
<dbReference type="GO" id="GO:0005739">
    <property type="term" value="C:mitochondrion"/>
    <property type="evidence" value="ECO:0007669"/>
    <property type="project" value="UniProtKB-SubCell"/>
</dbReference>
<evidence type="ECO:0000313" key="8">
    <source>
        <dbReference type="Proteomes" id="UP000674143"/>
    </source>
</evidence>
<name>A0A836KUC4_9TRYP</name>
<dbReference type="KEGG" id="loi:92363612"/>
<gene>
    <name evidence="7" type="ORF">LSCM4_07801</name>
</gene>
<evidence type="ECO:0000256" key="3">
    <source>
        <dbReference type="ARBA" id="ARBA00023128"/>
    </source>
</evidence>
<evidence type="ECO:0000256" key="1">
    <source>
        <dbReference type="ARBA" id="ARBA00004173"/>
    </source>
</evidence>
<feature type="region of interest" description="Disordered" evidence="5">
    <location>
        <begin position="314"/>
        <end position="347"/>
    </location>
</feature>
<feature type="compositionally biased region" description="Low complexity" evidence="5">
    <location>
        <begin position="533"/>
        <end position="542"/>
    </location>
</feature>
<dbReference type="PANTHER" id="PTHR23354">
    <property type="entry name" value="NUCLEOLAR PROTEIN 7/ESTROGEN RECEPTOR COACTIVATOR-RELATED"/>
    <property type="match status" value="1"/>
</dbReference>
<comment type="similarity">
    <text evidence="2">Belongs to the OXR1 family.</text>
</comment>
<dbReference type="InterPro" id="IPR006571">
    <property type="entry name" value="TLDc_dom"/>
</dbReference>
<evidence type="ECO:0000256" key="2">
    <source>
        <dbReference type="ARBA" id="ARBA00009540"/>
    </source>
</evidence>
<keyword evidence="3" id="KW-0496">Mitochondrion</keyword>
<comment type="caution">
    <text evidence="7">The sequence shown here is derived from an EMBL/GenBank/DDBJ whole genome shotgun (WGS) entry which is preliminary data.</text>
</comment>
<evidence type="ECO:0000256" key="5">
    <source>
        <dbReference type="SAM" id="MobiDB-lite"/>
    </source>
</evidence>
<feature type="region of interest" description="Disordered" evidence="5">
    <location>
        <begin position="533"/>
        <end position="572"/>
    </location>
</feature>
<dbReference type="SMART" id="SM00584">
    <property type="entry name" value="TLDc"/>
    <property type="match status" value="1"/>
</dbReference>
<evidence type="ECO:0000259" key="6">
    <source>
        <dbReference type="SMART" id="SM00584"/>
    </source>
</evidence>
<feature type="region of interest" description="Disordered" evidence="5">
    <location>
        <begin position="401"/>
        <end position="420"/>
    </location>
</feature>
<dbReference type="RefSeq" id="XP_067065808.1">
    <property type="nucleotide sequence ID" value="XM_067209678.1"/>
</dbReference>
<dbReference type="AlphaFoldDB" id="A0A836KUC4"/>
<feature type="domain" description="TLDc" evidence="6">
    <location>
        <begin position="137"/>
        <end position="589"/>
    </location>
</feature>
<dbReference type="GeneID" id="92363612"/>
<feature type="region of interest" description="Disordered" evidence="5">
    <location>
        <begin position="438"/>
        <end position="459"/>
    </location>
</feature>
<proteinExistence type="inferred from homology"/>
<protein>
    <recommendedName>
        <fullName evidence="4">Oxidation resistance protein 1</fullName>
    </recommendedName>
</protein>
<keyword evidence="8" id="KW-1185">Reference proteome</keyword>
<reference evidence="8" key="2">
    <citation type="journal article" date="2021" name="Sci. Data">
        <title>Chromosome-scale genome sequencing, assembly and annotation of six genomes from subfamily Leishmaniinae.</title>
        <authorList>
            <person name="Almutairi H."/>
            <person name="Urbaniak M.D."/>
            <person name="Bates M.D."/>
            <person name="Jariyapan N."/>
            <person name="Kwakye-Nuako G."/>
            <person name="Thomaz Soccol V."/>
            <person name="Al-Salem W.S."/>
            <person name="Dillon R.J."/>
            <person name="Bates P.A."/>
            <person name="Gatherer D."/>
        </authorList>
    </citation>
    <scope>NUCLEOTIDE SEQUENCE [LARGE SCALE GENOMIC DNA]</scope>
</reference>